<protein>
    <submittedName>
        <fullName evidence="8">Lipid A biosynthesis acyltransferase</fullName>
    </submittedName>
</protein>
<gene>
    <name evidence="8" type="ORF">COR50_06305</name>
</gene>
<dbReference type="Proteomes" id="UP000220133">
    <property type="component" value="Chromosome"/>
</dbReference>
<dbReference type="RefSeq" id="WP_098193207.1">
    <property type="nucleotide sequence ID" value="NZ_CP023777.1"/>
</dbReference>
<evidence type="ECO:0000256" key="6">
    <source>
        <dbReference type="ARBA" id="ARBA00023315"/>
    </source>
</evidence>
<proteinExistence type="predicted"/>
<reference evidence="8 9" key="1">
    <citation type="submission" date="2017-10" db="EMBL/GenBank/DDBJ databases">
        <title>Paenichitinophaga pekingensis gen. nov., sp. nov., isolated from activated sludge.</title>
        <authorList>
            <person name="Jin D."/>
            <person name="Kong X."/>
            <person name="Deng Y."/>
            <person name="Bai Z."/>
        </authorList>
    </citation>
    <scope>NUCLEOTIDE SEQUENCE [LARGE SCALE GENOMIC DNA]</scope>
    <source>
        <strain evidence="8 9">13</strain>
    </source>
</reference>
<name>A0A291QSD8_9BACT</name>
<keyword evidence="9" id="KW-1185">Reference proteome</keyword>
<keyword evidence="2" id="KW-1003">Cell membrane</keyword>
<dbReference type="InterPro" id="IPR004960">
    <property type="entry name" value="LipA_acyltrans"/>
</dbReference>
<dbReference type="GO" id="GO:0016746">
    <property type="term" value="F:acyltransferase activity"/>
    <property type="evidence" value="ECO:0007669"/>
    <property type="project" value="UniProtKB-KW"/>
</dbReference>
<dbReference type="PANTHER" id="PTHR30606">
    <property type="entry name" value="LIPID A BIOSYNTHESIS LAUROYL ACYLTRANSFERASE"/>
    <property type="match status" value="1"/>
</dbReference>
<keyword evidence="3" id="KW-0997">Cell inner membrane</keyword>
<dbReference type="OrthoDB" id="9801955at2"/>
<keyword evidence="7" id="KW-1133">Transmembrane helix</keyword>
<evidence type="ECO:0000256" key="4">
    <source>
        <dbReference type="ARBA" id="ARBA00022679"/>
    </source>
</evidence>
<dbReference type="GO" id="GO:0009247">
    <property type="term" value="P:glycolipid biosynthetic process"/>
    <property type="evidence" value="ECO:0007669"/>
    <property type="project" value="UniProtKB-ARBA"/>
</dbReference>
<evidence type="ECO:0000256" key="2">
    <source>
        <dbReference type="ARBA" id="ARBA00022475"/>
    </source>
</evidence>
<keyword evidence="6 8" id="KW-0012">Acyltransferase</keyword>
<dbReference type="EMBL" id="CP023777">
    <property type="protein sequence ID" value="ATL46821.1"/>
    <property type="molecule type" value="Genomic_DNA"/>
</dbReference>
<evidence type="ECO:0000256" key="5">
    <source>
        <dbReference type="ARBA" id="ARBA00023136"/>
    </source>
</evidence>
<organism evidence="8 9">
    <name type="scientific">Chitinophaga caeni</name>
    <dbReference type="NCBI Taxonomy" id="2029983"/>
    <lineage>
        <taxon>Bacteria</taxon>
        <taxon>Pseudomonadati</taxon>
        <taxon>Bacteroidota</taxon>
        <taxon>Chitinophagia</taxon>
        <taxon>Chitinophagales</taxon>
        <taxon>Chitinophagaceae</taxon>
        <taxon>Chitinophaga</taxon>
    </lineage>
</organism>
<dbReference type="PANTHER" id="PTHR30606:SF10">
    <property type="entry name" value="PHOSPHATIDYLINOSITOL MANNOSIDE ACYLTRANSFERASE"/>
    <property type="match status" value="1"/>
</dbReference>
<dbReference type="GO" id="GO:0005886">
    <property type="term" value="C:plasma membrane"/>
    <property type="evidence" value="ECO:0007669"/>
    <property type="project" value="UniProtKB-SubCell"/>
</dbReference>
<keyword evidence="4 8" id="KW-0808">Transferase</keyword>
<keyword evidence="7" id="KW-0812">Transmembrane</keyword>
<evidence type="ECO:0000256" key="1">
    <source>
        <dbReference type="ARBA" id="ARBA00004533"/>
    </source>
</evidence>
<dbReference type="KEGG" id="cbae:COR50_06305"/>
<feature type="transmembrane region" description="Helical" evidence="7">
    <location>
        <begin position="6"/>
        <end position="35"/>
    </location>
</feature>
<comment type="subcellular location">
    <subcellularLocation>
        <location evidence="1">Cell inner membrane</location>
    </subcellularLocation>
</comment>
<sequence length="294" mass="34596">MYYVVLGLLYLVSILPFPLLYLLSDFIYLVIYHLVGYRKKVVMQNLRNAFPGKSEAELTVIAKKYYRRLTDMMVESIKLLTMSRKSLQKRFLCDLSILHDLYAAGKSCQLHLGHNFNWEWANLFCMQGVPFKFLVVFMPLSSKTMNRVFIHFREKFGSVLLPANDMKNAMTPWIGKQYLIALVADQNPGKKHRGYWYPFLNQMTLFYKGPETQAKRYNIPVVFANIKRIKRGYYKAELKLAFEDPINTPDGVITEAFVKYLESKIYEEPEGWVWSHRRWKHKYLPEYGTGAQAH</sequence>
<accession>A0A291QSD8</accession>
<keyword evidence="5 7" id="KW-0472">Membrane</keyword>
<evidence type="ECO:0000256" key="7">
    <source>
        <dbReference type="SAM" id="Phobius"/>
    </source>
</evidence>
<evidence type="ECO:0000313" key="9">
    <source>
        <dbReference type="Proteomes" id="UP000220133"/>
    </source>
</evidence>
<evidence type="ECO:0000313" key="8">
    <source>
        <dbReference type="EMBL" id="ATL46821.1"/>
    </source>
</evidence>
<dbReference type="AlphaFoldDB" id="A0A291QSD8"/>
<dbReference type="CDD" id="cd07984">
    <property type="entry name" value="LPLAT_LABLAT-like"/>
    <property type="match status" value="1"/>
</dbReference>
<dbReference type="Pfam" id="PF03279">
    <property type="entry name" value="Lip_A_acyltrans"/>
    <property type="match status" value="1"/>
</dbReference>
<evidence type="ECO:0000256" key="3">
    <source>
        <dbReference type="ARBA" id="ARBA00022519"/>
    </source>
</evidence>